<feature type="domain" description="Glycosyl transferase family 1" evidence="1">
    <location>
        <begin position="652"/>
        <end position="845"/>
    </location>
</feature>
<evidence type="ECO:0000313" key="3">
    <source>
        <dbReference type="EMBL" id="MBK1878413.1"/>
    </source>
</evidence>
<dbReference type="SUPFAM" id="SSF53448">
    <property type="entry name" value="Nucleotide-diphospho-sugar transferases"/>
    <property type="match status" value="1"/>
</dbReference>
<dbReference type="InterPro" id="IPR001296">
    <property type="entry name" value="Glyco_trans_1"/>
</dbReference>
<dbReference type="Pfam" id="PF00535">
    <property type="entry name" value="Glycos_transf_2"/>
    <property type="match status" value="1"/>
</dbReference>
<protein>
    <submittedName>
        <fullName evidence="3">Glycosyltransferase</fullName>
    </submittedName>
</protein>
<name>A0A934RY06_9BACT</name>
<dbReference type="PANTHER" id="PTHR43179">
    <property type="entry name" value="RHAMNOSYLTRANSFERASE WBBL"/>
    <property type="match status" value="1"/>
</dbReference>
<dbReference type="Proteomes" id="UP000617628">
    <property type="component" value="Unassembled WGS sequence"/>
</dbReference>
<dbReference type="PANTHER" id="PTHR43179:SF7">
    <property type="entry name" value="RHAMNOSYLTRANSFERASE WBBL"/>
    <property type="match status" value="1"/>
</dbReference>
<feature type="domain" description="Glycosyltransferase 2-like" evidence="2">
    <location>
        <begin position="4"/>
        <end position="173"/>
    </location>
</feature>
<dbReference type="RefSeq" id="WP_200356625.1">
    <property type="nucleotide sequence ID" value="NZ_JAENIL010000030.1"/>
</dbReference>
<evidence type="ECO:0000259" key="1">
    <source>
        <dbReference type="Pfam" id="PF00534"/>
    </source>
</evidence>
<evidence type="ECO:0000259" key="2">
    <source>
        <dbReference type="Pfam" id="PF00535"/>
    </source>
</evidence>
<dbReference type="SUPFAM" id="SSF53756">
    <property type="entry name" value="UDP-Glycosyltransferase/glycogen phosphorylase"/>
    <property type="match status" value="1"/>
</dbReference>
<dbReference type="EMBL" id="JAENIL010000030">
    <property type="protein sequence ID" value="MBK1878413.1"/>
    <property type="molecule type" value="Genomic_DNA"/>
</dbReference>
<dbReference type="CDD" id="cd04186">
    <property type="entry name" value="GT_2_like_c"/>
    <property type="match status" value="1"/>
</dbReference>
<accession>A0A934RY06</accession>
<reference evidence="3" key="1">
    <citation type="submission" date="2021-01" db="EMBL/GenBank/DDBJ databases">
        <title>Modified the classification status of verrucomicrobia.</title>
        <authorList>
            <person name="Feng X."/>
        </authorList>
    </citation>
    <scope>NUCLEOTIDE SEQUENCE</scope>
    <source>
        <strain evidence="3">KCTC 13126</strain>
    </source>
</reference>
<dbReference type="CDD" id="cd03801">
    <property type="entry name" value="GT4_PimA-like"/>
    <property type="match status" value="1"/>
</dbReference>
<dbReference type="InterPro" id="IPR029044">
    <property type="entry name" value="Nucleotide-diphossugar_trans"/>
</dbReference>
<keyword evidence="4" id="KW-1185">Reference proteome</keyword>
<comment type="caution">
    <text evidence="3">The sequence shown here is derived from an EMBL/GenBank/DDBJ whole genome shotgun (WGS) entry which is preliminary data.</text>
</comment>
<gene>
    <name evidence="3" type="ORF">JIN87_16150</name>
</gene>
<evidence type="ECO:0000313" key="4">
    <source>
        <dbReference type="Proteomes" id="UP000617628"/>
    </source>
</evidence>
<dbReference type="Gene3D" id="3.40.50.2000">
    <property type="entry name" value="Glycogen Phosphorylase B"/>
    <property type="match status" value="1"/>
</dbReference>
<dbReference type="GO" id="GO:0016757">
    <property type="term" value="F:glycosyltransferase activity"/>
    <property type="evidence" value="ECO:0007669"/>
    <property type="project" value="InterPro"/>
</dbReference>
<dbReference type="AlphaFoldDB" id="A0A934RY06"/>
<dbReference type="Pfam" id="PF00534">
    <property type="entry name" value="Glycos_transf_1"/>
    <property type="match status" value="1"/>
</dbReference>
<organism evidence="3 4">
    <name type="scientific">Pelagicoccus mobilis</name>
    <dbReference type="NCBI Taxonomy" id="415221"/>
    <lineage>
        <taxon>Bacteria</taxon>
        <taxon>Pseudomonadati</taxon>
        <taxon>Verrucomicrobiota</taxon>
        <taxon>Opitutia</taxon>
        <taxon>Puniceicoccales</taxon>
        <taxon>Pelagicoccaceae</taxon>
        <taxon>Pelagicoccus</taxon>
    </lineage>
</organism>
<sequence>MEVSIIIPVYNHLDLTRECLDSLKETTAGIDYEVILVDDGSAPDIKAGLQDLAGERVKLITSPLNQGYAHANNLGALHAKGKYLVLANNDLVFLKGWLPPMLAAFRKLARPGIVGNVQLNAKTGEVDHAGIEVTIDTSLRHIQTVPSTLGRTPAYSRVHLITAACCAIPRKLFLDLGGFDEAFLNGGEDVDLCFRVRQLGLKIYVSNKSRVRHHVSFTRHGRNLNTEANSRLVQRKWDKLIATHAASQWPDQYLKETLAAPLSALNPQRTYDAALRFLTLRKGPSPVALTLANCELHRKERHWKSLLDGMSDSQIRKEERNMHASPLQDSYKINGLYPTEDKPGVWIREQAQFTLPRGTLLSSITLSGTLHPDTDGAPETRGELGLQVTVNGIGTKFFTKLETGEFKLHFPDPPARADEPVQIELKLLGTARSNTYAYLGRVLANKGYIPSPIRGKLAKYRPQALNKRLCIEKLDLNGQNVFNFALNPTNPLNTEYALEHAELGVNLVGWFKAQLGIGESARLAAKVLKNTQLPYALVPLKVNCMASQGDTSLDAELQDSNPHPINIFHIDAPQSADIDHHHSPQFRKGKRNIAYWAWELPDFPDRWIKYFQYFDEIWTPSDFVRNAVAMKSPVPVLTMPHCIDFEIPAGDYREILGLPKDQFLFCFAYDLNSYQERKNPKAIIEAYRQAFTGNPIAKDVGLVIKIHSSGRNQENLKELKALLADIPNYHLIDRTLSREDTYGLMKACDSYVSLHRSEGFGLTVAESMFLGKPVISTNWSATSEFVNAENGCPVAFKLKELERDFGPYEKGQLWADPDPADAARQMLRLATDPELAARLGQNARQTIKELYSPQRLSSLYENRFRALALWQR</sequence>
<proteinExistence type="predicted"/>
<dbReference type="Gene3D" id="3.90.550.10">
    <property type="entry name" value="Spore Coat Polysaccharide Biosynthesis Protein SpsA, Chain A"/>
    <property type="match status" value="1"/>
</dbReference>
<dbReference type="InterPro" id="IPR001173">
    <property type="entry name" value="Glyco_trans_2-like"/>
</dbReference>